<dbReference type="InterPro" id="IPR046433">
    <property type="entry name" value="ActCoA_hydro"/>
</dbReference>
<comment type="similarity">
    <text evidence="1">Belongs to the acetyl-CoA hydrolase/transferase family.</text>
</comment>
<dbReference type="PANTHER" id="PTHR21432:SF20">
    <property type="entry name" value="ACETYL-COA HYDROLASE"/>
    <property type="match status" value="1"/>
</dbReference>
<evidence type="ECO:0000313" key="5">
    <source>
        <dbReference type="EMBL" id="MPM45186.1"/>
    </source>
</evidence>
<dbReference type="InterPro" id="IPR003702">
    <property type="entry name" value="ActCoA_hydro_N"/>
</dbReference>
<evidence type="ECO:0000259" key="4">
    <source>
        <dbReference type="Pfam" id="PF13336"/>
    </source>
</evidence>
<dbReference type="PANTHER" id="PTHR21432">
    <property type="entry name" value="ACETYL-COA HYDROLASE-RELATED"/>
    <property type="match status" value="1"/>
</dbReference>
<accession>A0A644ZWU3</accession>
<dbReference type="SUPFAM" id="SSF100950">
    <property type="entry name" value="NagB/RpiA/CoA transferase-like"/>
    <property type="match status" value="2"/>
</dbReference>
<protein>
    <submittedName>
        <fullName evidence="5">Butanoate coenzyme A-transferase</fullName>
        <ecNumber evidence="5">2.8.3.-</ecNumber>
    </submittedName>
</protein>
<dbReference type="HAMAP" id="MF_03228">
    <property type="entry name" value="But_CoA_trans"/>
    <property type="match status" value="1"/>
</dbReference>
<dbReference type="AlphaFoldDB" id="A0A644ZWU3"/>
<sequence length="443" mass="48965">MDIFEEYQAKLRTPAEAVQAVKSGDWVDYTTNMCFPILLDAALAARRDELTDVKIRGNLIFSPIQVAECDPSREHFFYNTWHCSAYERKLCDKGLCNYIPMIFRNVVPYYRHFLTVNVAMMSVPPMDKHGYFNLSCAAGVARGILEKADIVILEVNEHLPRIYGGFDESIHISEVDCVVEGEHAPLLQFPIAKPTEEDVKIAELIVPQIPSGATLQLGIGGMPNVVGSLLAQSDLKDLGMHTELCGDAYYELHRAGKLTGARCAIHRNKGMLGIVFGSQALYDWVDENPGIAAAPLEYVNAPETIARIDDMISINSCIAADLYGQVCAESAGLRHISGTGGQLDYLTGAAMSRGGKAFICMTSSYMDKSGIRHSRILPHFGGDIITDPRSQAYFIVTENGAVNLAGRSTWERAELLISIAHPDFQEELIFAAQDQKIWRRSNR</sequence>
<evidence type="ECO:0000259" key="3">
    <source>
        <dbReference type="Pfam" id="PF02550"/>
    </source>
</evidence>
<dbReference type="GO" id="GO:0019605">
    <property type="term" value="P:butyrate metabolic process"/>
    <property type="evidence" value="ECO:0007669"/>
    <property type="project" value="InterPro"/>
</dbReference>
<dbReference type="GO" id="GO:0008775">
    <property type="term" value="F:acetate CoA-transferase activity"/>
    <property type="evidence" value="ECO:0007669"/>
    <property type="project" value="InterPro"/>
</dbReference>
<dbReference type="GO" id="GO:0006083">
    <property type="term" value="P:acetate metabolic process"/>
    <property type="evidence" value="ECO:0007669"/>
    <property type="project" value="InterPro"/>
</dbReference>
<gene>
    <name evidence="5" type="ORF">SDC9_91872</name>
</gene>
<dbReference type="InterPro" id="IPR026888">
    <property type="entry name" value="AcetylCoA_hyd_C"/>
</dbReference>
<comment type="caution">
    <text evidence="5">The sequence shown here is derived from an EMBL/GenBank/DDBJ whole genome shotgun (WGS) entry which is preliminary data.</text>
</comment>
<dbReference type="InterPro" id="IPR023990">
    <property type="entry name" value="Butryl-CoA_acetate_CoA_Tfrase"/>
</dbReference>
<dbReference type="EMBL" id="VSSQ01010772">
    <property type="protein sequence ID" value="MPM45186.1"/>
    <property type="molecule type" value="Genomic_DNA"/>
</dbReference>
<evidence type="ECO:0000256" key="2">
    <source>
        <dbReference type="ARBA" id="ARBA00022679"/>
    </source>
</evidence>
<keyword evidence="2 5" id="KW-0808">Transferase</keyword>
<dbReference type="Pfam" id="PF13336">
    <property type="entry name" value="AcetylCoA_hyd_C"/>
    <property type="match status" value="1"/>
</dbReference>
<feature type="domain" description="Acetyl-CoA hydrolase/transferase C-terminal" evidence="4">
    <location>
        <begin position="277"/>
        <end position="431"/>
    </location>
</feature>
<dbReference type="EC" id="2.8.3.-" evidence="5"/>
<proteinExistence type="inferred from homology"/>
<dbReference type="Gene3D" id="3.40.1080.10">
    <property type="entry name" value="Glutaconate Coenzyme A-transferase"/>
    <property type="match status" value="1"/>
</dbReference>
<organism evidence="5">
    <name type="scientific">bioreactor metagenome</name>
    <dbReference type="NCBI Taxonomy" id="1076179"/>
    <lineage>
        <taxon>unclassified sequences</taxon>
        <taxon>metagenomes</taxon>
        <taxon>ecological metagenomes</taxon>
    </lineage>
</organism>
<dbReference type="Gene3D" id="3.30.750.70">
    <property type="entry name" value="4-hydroxybutyrate coenzyme like domains"/>
    <property type="match status" value="1"/>
</dbReference>
<name>A0A644ZWU3_9ZZZZ</name>
<dbReference type="InterPro" id="IPR037171">
    <property type="entry name" value="NagB/RpiA_transferase-like"/>
</dbReference>
<dbReference type="InterPro" id="IPR038460">
    <property type="entry name" value="AcetylCoA_hyd_C_sf"/>
</dbReference>
<dbReference type="Pfam" id="PF02550">
    <property type="entry name" value="AcetylCoA_hydro"/>
    <property type="match status" value="1"/>
</dbReference>
<feature type="domain" description="Acetyl-CoA hydrolase/transferase N-terminal" evidence="3">
    <location>
        <begin position="5"/>
        <end position="182"/>
    </location>
</feature>
<dbReference type="Gene3D" id="3.40.1080.20">
    <property type="entry name" value="Acetyl-CoA hydrolase/transferase C-terminal domain"/>
    <property type="match status" value="1"/>
</dbReference>
<reference evidence="5" key="1">
    <citation type="submission" date="2019-08" db="EMBL/GenBank/DDBJ databases">
        <authorList>
            <person name="Kucharzyk K."/>
            <person name="Murdoch R.W."/>
            <person name="Higgins S."/>
            <person name="Loffler F."/>
        </authorList>
    </citation>
    <scope>NUCLEOTIDE SEQUENCE</scope>
</reference>
<evidence type="ECO:0000256" key="1">
    <source>
        <dbReference type="ARBA" id="ARBA00009632"/>
    </source>
</evidence>